<comment type="similarity">
    <text evidence="10 11">Belongs to the TonB-dependent receptor family.</text>
</comment>
<evidence type="ECO:0000313" key="15">
    <source>
        <dbReference type="Proteomes" id="UP000664417"/>
    </source>
</evidence>
<dbReference type="AlphaFoldDB" id="A0A8J7QQR2"/>
<dbReference type="SUPFAM" id="SSF56935">
    <property type="entry name" value="Porins"/>
    <property type="match status" value="1"/>
</dbReference>
<keyword evidence="7 10" id="KW-0472">Membrane</keyword>
<dbReference type="InterPro" id="IPR000531">
    <property type="entry name" value="Beta-barrel_TonB"/>
</dbReference>
<sequence length="722" mass="80593">MVVTRLAWLPFFWTFVFYALPNDPGFFDLSLEELANIQIQVAAKREQTQNQAPAIVTVITAEELAALPVQTIEDVLQMVAGFEPAQQALGGNLSFTVRGVKSLSFSANGIKYLLDGHMLTSLTGAPLHYFDYFPLDRIKRLEIIRGPGSALYGGNAFFGVINIITKDGEQHPVSAALTVGEFATVSPSINLTETVGHWAIQWAASYYETDGYKEPINNDFARLLFGEDASAVPTRTTIDADFFQTHLKLSRSSFSINVFHNRLNRNVPIGMIGAATDENHIDVNYSYAELGYKKKIREDRVTLSTAVYYNRYQIDQALELLSEASTPFINPNPDTPFPEDEGVVGKPIVTYADTGIEFSLDAKISDRFSLLAGLALNQSKIYAPLHRANANVTGVPLTIDGTLYLPNQYLGGFRDLHTLGGNWISPADRFNRALYTQAIWDLRALVQRAAKTLTLTTGLRYDDYDDVGSAASPRIGLVYGAKSGFFLKLLYGEAFRVPTFDELYQKNNPAIIGNPDLQPEQLTTYELQIGYQASRRFEVGLTLFEIDLKDNIQVINTLHTNADQIDSHGMEVEGRWMPTTKTSVRGNLSFNDVTRKQDQNGEIITFAPGYTADLLANLSFQHELNRSLQWACSVNHVGSRGRSEQTYLENGTRLPLDARPDTPSRTLLNTAFTARLSPQLGIKLQGFNLLDEHWRDPDQSGRLIDDVPRAGISYQVRFQYRY</sequence>
<dbReference type="EMBL" id="JAFREP010000042">
    <property type="protein sequence ID" value="MBO1322763.1"/>
    <property type="molecule type" value="Genomic_DNA"/>
</dbReference>
<feature type="domain" description="TonB-dependent receptor-like beta-barrel" evidence="12">
    <location>
        <begin position="273"/>
        <end position="689"/>
    </location>
</feature>
<evidence type="ECO:0000259" key="13">
    <source>
        <dbReference type="Pfam" id="PF07715"/>
    </source>
</evidence>
<evidence type="ECO:0000256" key="2">
    <source>
        <dbReference type="ARBA" id="ARBA00022448"/>
    </source>
</evidence>
<evidence type="ECO:0000256" key="8">
    <source>
        <dbReference type="ARBA" id="ARBA00023170"/>
    </source>
</evidence>
<comment type="caution">
    <text evidence="14">The sequence shown here is derived from an EMBL/GenBank/DDBJ whole genome shotgun (WGS) entry which is preliminary data.</text>
</comment>
<evidence type="ECO:0000313" key="14">
    <source>
        <dbReference type="EMBL" id="MBO1322763.1"/>
    </source>
</evidence>
<dbReference type="GO" id="GO:0009279">
    <property type="term" value="C:cell outer membrane"/>
    <property type="evidence" value="ECO:0007669"/>
    <property type="project" value="UniProtKB-SubCell"/>
</dbReference>
<dbReference type="Gene3D" id="2.170.130.10">
    <property type="entry name" value="TonB-dependent receptor, plug domain"/>
    <property type="match status" value="1"/>
</dbReference>
<evidence type="ECO:0000259" key="12">
    <source>
        <dbReference type="Pfam" id="PF00593"/>
    </source>
</evidence>
<dbReference type="InterPro" id="IPR036942">
    <property type="entry name" value="Beta-barrel_TonB_sf"/>
</dbReference>
<keyword evidence="5" id="KW-0732">Signal</keyword>
<protein>
    <submittedName>
        <fullName evidence="14">TonB-dependent receptor</fullName>
    </submittedName>
</protein>
<dbReference type="PANTHER" id="PTHR30069:SF29">
    <property type="entry name" value="HEMOGLOBIN AND HEMOGLOBIN-HAPTOGLOBIN-BINDING PROTEIN 1-RELATED"/>
    <property type="match status" value="1"/>
</dbReference>
<dbReference type="PROSITE" id="PS52016">
    <property type="entry name" value="TONB_DEPENDENT_REC_3"/>
    <property type="match status" value="1"/>
</dbReference>
<keyword evidence="9 10" id="KW-0998">Cell outer membrane</keyword>
<keyword evidence="4 10" id="KW-0812">Transmembrane</keyword>
<reference evidence="14" key="1">
    <citation type="submission" date="2021-03" db="EMBL/GenBank/DDBJ databases">
        <authorList>
            <person name="Wang G."/>
        </authorList>
    </citation>
    <scope>NUCLEOTIDE SEQUENCE</scope>
    <source>
        <strain evidence="14">KCTC 12899</strain>
    </source>
</reference>
<dbReference type="RefSeq" id="WP_207862735.1">
    <property type="nucleotide sequence ID" value="NZ_JAFREP010000042.1"/>
</dbReference>
<evidence type="ECO:0000256" key="10">
    <source>
        <dbReference type="PROSITE-ProRule" id="PRU01360"/>
    </source>
</evidence>
<evidence type="ECO:0000256" key="7">
    <source>
        <dbReference type="ARBA" id="ARBA00023136"/>
    </source>
</evidence>
<keyword evidence="2 10" id="KW-0813">Transport</keyword>
<name>A0A8J7QQR2_9BACT</name>
<evidence type="ECO:0000256" key="6">
    <source>
        <dbReference type="ARBA" id="ARBA00023077"/>
    </source>
</evidence>
<keyword evidence="3 10" id="KW-1134">Transmembrane beta strand</keyword>
<evidence type="ECO:0000256" key="3">
    <source>
        <dbReference type="ARBA" id="ARBA00022452"/>
    </source>
</evidence>
<feature type="domain" description="TonB-dependent receptor plug" evidence="13">
    <location>
        <begin position="49"/>
        <end position="160"/>
    </location>
</feature>
<evidence type="ECO:0000256" key="1">
    <source>
        <dbReference type="ARBA" id="ARBA00004571"/>
    </source>
</evidence>
<dbReference type="InterPro" id="IPR039426">
    <property type="entry name" value="TonB-dep_rcpt-like"/>
</dbReference>
<keyword evidence="8 14" id="KW-0675">Receptor</keyword>
<dbReference type="PANTHER" id="PTHR30069">
    <property type="entry name" value="TONB-DEPENDENT OUTER MEMBRANE RECEPTOR"/>
    <property type="match status" value="1"/>
</dbReference>
<dbReference type="Proteomes" id="UP000664417">
    <property type="component" value="Unassembled WGS sequence"/>
</dbReference>
<dbReference type="Pfam" id="PF07715">
    <property type="entry name" value="Plug"/>
    <property type="match status" value="1"/>
</dbReference>
<dbReference type="GO" id="GO:0015344">
    <property type="term" value="F:siderophore uptake transmembrane transporter activity"/>
    <property type="evidence" value="ECO:0007669"/>
    <property type="project" value="TreeGrafter"/>
</dbReference>
<dbReference type="InterPro" id="IPR012910">
    <property type="entry name" value="Plug_dom"/>
</dbReference>
<keyword evidence="15" id="KW-1185">Reference proteome</keyword>
<gene>
    <name evidence="14" type="ORF">J3U88_30100</name>
</gene>
<organism evidence="14 15">
    <name type="scientific">Acanthopleuribacter pedis</name>
    <dbReference type="NCBI Taxonomy" id="442870"/>
    <lineage>
        <taxon>Bacteria</taxon>
        <taxon>Pseudomonadati</taxon>
        <taxon>Acidobacteriota</taxon>
        <taxon>Holophagae</taxon>
        <taxon>Acanthopleuribacterales</taxon>
        <taxon>Acanthopleuribacteraceae</taxon>
        <taxon>Acanthopleuribacter</taxon>
    </lineage>
</organism>
<evidence type="ECO:0000256" key="9">
    <source>
        <dbReference type="ARBA" id="ARBA00023237"/>
    </source>
</evidence>
<accession>A0A8J7QQR2</accession>
<dbReference type="GO" id="GO:0044718">
    <property type="term" value="P:siderophore transmembrane transport"/>
    <property type="evidence" value="ECO:0007669"/>
    <property type="project" value="TreeGrafter"/>
</dbReference>
<comment type="subcellular location">
    <subcellularLocation>
        <location evidence="1 10">Cell outer membrane</location>
        <topology evidence="1 10">Multi-pass membrane protein</topology>
    </subcellularLocation>
</comment>
<keyword evidence="6 11" id="KW-0798">TonB box</keyword>
<dbReference type="InterPro" id="IPR037066">
    <property type="entry name" value="Plug_dom_sf"/>
</dbReference>
<dbReference type="Gene3D" id="2.40.170.20">
    <property type="entry name" value="TonB-dependent receptor, beta-barrel domain"/>
    <property type="match status" value="2"/>
</dbReference>
<evidence type="ECO:0000256" key="5">
    <source>
        <dbReference type="ARBA" id="ARBA00022729"/>
    </source>
</evidence>
<proteinExistence type="inferred from homology"/>
<evidence type="ECO:0000256" key="4">
    <source>
        <dbReference type="ARBA" id="ARBA00022692"/>
    </source>
</evidence>
<dbReference type="Pfam" id="PF00593">
    <property type="entry name" value="TonB_dep_Rec_b-barrel"/>
    <property type="match status" value="1"/>
</dbReference>
<evidence type="ECO:0000256" key="11">
    <source>
        <dbReference type="RuleBase" id="RU003357"/>
    </source>
</evidence>